<comment type="similarity">
    <text evidence="1">Belongs to the thioesterase PaaI family.</text>
</comment>
<evidence type="ECO:0000313" key="5">
    <source>
        <dbReference type="Proteomes" id="UP001139353"/>
    </source>
</evidence>
<keyword evidence="5" id="KW-1185">Reference proteome</keyword>
<evidence type="ECO:0000256" key="1">
    <source>
        <dbReference type="ARBA" id="ARBA00008324"/>
    </source>
</evidence>
<dbReference type="NCBIfam" id="TIGR00369">
    <property type="entry name" value="unchar_dom_1"/>
    <property type="match status" value="1"/>
</dbReference>
<organism evidence="4 5">
    <name type="scientific">Scleromatobacter humisilvae</name>
    <dbReference type="NCBI Taxonomy" id="2897159"/>
    <lineage>
        <taxon>Bacteria</taxon>
        <taxon>Pseudomonadati</taxon>
        <taxon>Pseudomonadota</taxon>
        <taxon>Betaproteobacteria</taxon>
        <taxon>Burkholderiales</taxon>
        <taxon>Sphaerotilaceae</taxon>
        <taxon>Scleromatobacter</taxon>
    </lineage>
</organism>
<evidence type="ECO:0000256" key="2">
    <source>
        <dbReference type="ARBA" id="ARBA00022801"/>
    </source>
</evidence>
<proteinExistence type="inferred from homology"/>
<dbReference type="RefSeq" id="WP_275683428.1">
    <property type="nucleotide sequence ID" value="NZ_JAJLJH010000004.1"/>
</dbReference>
<evidence type="ECO:0000259" key="3">
    <source>
        <dbReference type="Pfam" id="PF03061"/>
    </source>
</evidence>
<dbReference type="SUPFAM" id="SSF54637">
    <property type="entry name" value="Thioesterase/thiol ester dehydrase-isomerase"/>
    <property type="match status" value="1"/>
</dbReference>
<reference evidence="4" key="1">
    <citation type="submission" date="2021-11" db="EMBL/GenBank/DDBJ databases">
        <title>BS-T2-15 a new species belonging to the Comamonadaceae family isolated from the soil of a French oak forest.</title>
        <authorList>
            <person name="Mieszkin S."/>
            <person name="Alain K."/>
        </authorList>
    </citation>
    <scope>NUCLEOTIDE SEQUENCE</scope>
    <source>
        <strain evidence="4">BS-T2-15</strain>
    </source>
</reference>
<feature type="domain" description="Thioesterase" evidence="3">
    <location>
        <begin position="47"/>
        <end position="116"/>
    </location>
</feature>
<dbReference type="Gene3D" id="3.10.129.10">
    <property type="entry name" value="Hotdog Thioesterase"/>
    <property type="match status" value="1"/>
</dbReference>
<dbReference type="Pfam" id="PF03061">
    <property type="entry name" value="4HBT"/>
    <property type="match status" value="1"/>
</dbReference>
<dbReference type="AlphaFoldDB" id="A0A9X2C1B2"/>
<dbReference type="CDD" id="cd03443">
    <property type="entry name" value="PaaI_thioesterase"/>
    <property type="match status" value="1"/>
</dbReference>
<dbReference type="Proteomes" id="UP001139353">
    <property type="component" value="Unassembled WGS sequence"/>
</dbReference>
<gene>
    <name evidence="4" type="ORF">LPC04_16930</name>
</gene>
<comment type="caution">
    <text evidence="4">The sequence shown here is derived from an EMBL/GenBank/DDBJ whole genome shotgun (WGS) entry which is preliminary data.</text>
</comment>
<accession>A0A9X2C1B2</accession>
<dbReference type="InterPro" id="IPR029069">
    <property type="entry name" value="HotDog_dom_sf"/>
</dbReference>
<name>A0A9X2C1B2_9BURK</name>
<dbReference type="InterPro" id="IPR006683">
    <property type="entry name" value="Thioestr_dom"/>
</dbReference>
<dbReference type="InterPro" id="IPR039298">
    <property type="entry name" value="ACOT13"/>
</dbReference>
<evidence type="ECO:0000313" key="4">
    <source>
        <dbReference type="EMBL" id="MCK9687391.1"/>
    </source>
</evidence>
<keyword evidence="2" id="KW-0378">Hydrolase</keyword>
<dbReference type="GO" id="GO:0047617">
    <property type="term" value="F:fatty acyl-CoA hydrolase activity"/>
    <property type="evidence" value="ECO:0007669"/>
    <property type="project" value="InterPro"/>
</dbReference>
<dbReference type="PANTHER" id="PTHR21660:SF1">
    <property type="entry name" value="ACYL-COENZYME A THIOESTERASE 13"/>
    <property type="match status" value="1"/>
</dbReference>
<sequence>MLDLDSVRDFFARAPFMVDLGVVPTAVSEGRCETEMVLQPRHLQHTGQAHAGVVTSLADHTAGAAAQSVVRGGGVAITAELKTSLLRPAIGNKLVCIGTVVKPGRSLIFAEAEVFALLGEQRVLVAKLSATLAVVQPT</sequence>
<dbReference type="InterPro" id="IPR003736">
    <property type="entry name" value="PAAI_dom"/>
</dbReference>
<protein>
    <submittedName>
        <fullName evidence="4">PaaI family thioesterase</fullName>
    </submittedName>
</protein>
<dbReference type="EMBL" id="JAJLJH010000004">
    <property type="protein sequence ID" value="MCK9687391.1"/>
    <property type="molecule type" value="Genomic_DNA"/>
</dbReference>
<dbReference type="PANTHER" id="PTHR21660">
    <property type="entry name" value="THIOESTERASE SUPERFAMILY MEMBER-RELATED"/>
    <property type="match status" value="1"/>
</dbReference>